<feature type="compositionally biased region" description="Pro residues" evidence="1">
    <location>
        <begin position="575"/>
        <end position="585"/>
    </location>
</feature>
<keyword evidence="3" id="KW-1185">Reference proteome</keyword>
<gene>
    <name evidence="2" type="ORF">GE061_016723</name>
</gene>
<accession>A0A6A4JLN3</accession>
<dbReference type="Proteomes" id="UP000466442">
    <property type="component" value="Unassembled WGS sequence"/>
</dbReference>
<evidence type="ECO:0000313" key="2">
    <source>
        <dbReference type="EMBL" id="KAF6208269.1"/>
    </source>
</evidence>
<feature type="compositionally biased region" description="Basic and acidic residues" evidence="1">
    <location>
        <begin position="115"/>
        <end position="410"/>
    </location>
</feature>
<evidence type="ECO:0000256" key="1">
    <source>
        <dbReference type="SAM" id="MobiDB-lite"/>
    </source>
</evidence>
<dbReference type="AlphaFoldDB" id="A0A6A4JLN3"/>
<proteinExistence type="predicted"/>
<name>A0A6A4JLN3_APOLU</name>
<comment type="caution">
    <text evidence="2">The sequence shown here is derived from an EMBL/GenBank/DDBJ whole genome shotgun (WGS) entry which is preliminary data.</text>
</comment>
<sequence>MLVSLLRSWRSTQSLSAIVPVTRQFKNNSPILAKELFPLQGFQTTEIHSESYSPEYAVSYTQQFRQNSIDVRGPEVVYFWDKLKKCFGSKKGEKKKKGKKAKKQSCKKKKCGKQKDSCLKKKDSCEKPDEKKELCKTDSKKADGDKKDVKADPCKKKEEKKEDPCKKKEEKKKEDPCKKKEEKKKEDPCKKKEEKKKEDPCKKKEEKKEDPCKKKEDPCKKKEVKKEDPCKKKEDPCKKKEEKKEDPCKKKEDPCKKKEDPCKKKEDPCKKKEEKKEDPCKKKEDPCKKKEEKKEDPCKKKEDPCKKKEEKKEDPCKKKEDPCKKKEDPCKKKEDPCKKKEDPCKKKEDRCKKKEEKKEDPCAPCNKKEDPCKKKEEKKEDPCKKKEDPCKKKEDPCKKKEDPCKKKDPCAKFIPESPDSHESFVLFSRTDAFCKDEERCSKPCKDPCAEGACDVIPGQNEPCSVASSWKIKVRPCRQASPCQSKKAVPPSGPCIIDKVDIVEQKLEPGDNCGLTKHPCGKKVCPNKCEVKRKTKFSDLQEEPQVAIKNLLDVLGYQTSVFQSMSTLNFAYARGPVPPNRAPDPRQPASGQNIPANEPPPAQKYSEKVAGLLEKLRGLWLGQGAANTPVEANQPVKPDKQPHPGRPSSGRRLFGIIGSETDIIEKCESKSISAVASLESLSAEGDSHVLFMTDDFESCEDSIPPCPTEPESLPCPALPEDCVKTTDDIWSDIDTNWGYEKFPWKSNIVKDERLDEVSKGSDDPYANNKL</sequence>
<organism evidence="2 3">
    <name type="scientific">Apolygus lucorum</name>
    <name type="common">Small green plant bug</name>
    <name type="synonym">Lygocoris lucorum</name>
    <dbReference type="NCBI Taxonomy" id="248454"/>
    <lineage>
        <taxon>Eukaryota</taxon>
        <taxon>Metazoa</taxon>
        <taxon>Ecdysozoa</taxon>
        <taxon>Arthropoda</taxon>
        <taxon>Hexapoda</taxon>
        <taxon>Insecta</taxon>
        <taxon>Pterygota</taxon>
        <taxon>Neoptera</taxon>
        <taxon>Paraneoptera</taxon>
        <taxon>Hemiptera</taxon>
        <taxon>Heteroptera</taxon>
        <taxon>Panheteroptera</taxon>
        <taxon>Cimicomorpha</taxon>
        <taxon>Miridae</taxon>
        <taxon>Mirini</taxon>
        <taxon>Apolygus</taxon>
    </lineage>
</organism>
<dbReference type="EMBL" id="WIXP02000007">
    <property type="protein sequence ID" value="KAF6208269.1"/>
    <property type="molecule type" value="Genomic_DNA"/>
</dbReference>
<evidence type="ECO:0000313" key="3">
    <source>
        <dbReference type="Proteomes" id="UP000466442"/>
    </source>
</evidence>
<feature type="region of interest" description="Disordered" evidence="1">
    <location>
        <begin position="115"/>
        <end position="418"/>
    </location>
</feature>
<feature type="region of interest" description="Disordered" evidence="1">
    <location>
        <begin position="575"/>
        <end position="602"/>
    </location>
</feature>
<protein>
    <submittedName>
        <fullName evidence="2">Uncharacterized protein</fullName>
    </submittedName>
</protein>
<reference evidence="2" key="1">
    <citation type="journal article" date="2021" name="Mol. Ecol. Resour.">
        <title>Apolygus lucorum genome provides insights into omnivorousness and mesophyll feeding.</title>
        <authorList>
            <person name="Liu Y."/>
            <person name="Liu H."/>
            <person name="Wang H."/>
            <person name="Huang T."/>
            <person name="Liu B."/>
            <person name="Yang B."/>
            <person name="Yin L."/>
            <person name="Li B."/>
            <person name="Zhang Y."/>
            <person name="Zhang S."/>
            <person name="Jiang F."/>
            <person name="Zhang X."/>
            <person name="Ren Y."/>
            <person name="Wang B."/>
            <person name="Wang S."/>
            <person name="Lu Y."/>
            <person name="Wu K."/>
            <person name="Fan W."/>
            <person name="Wang G."/>
        </authorList>
    </citation>
    <scope>NUCLEOTIDE SEQUENCE</scope>
    <source>
        <strain evidence="2">12Hb</strain>
    </source>
</reference>
<feature type="region of interest" description="Disordered" evidence="1">
    <location>
        <begin position="628"/>
        <end position="652"/>
    </location>
</feature>